<dbReference type="KEGG" id="wma:WM2015_790"/>
<evidence type="ECO:0000313" key="2">
    <source>
        <dbReference type="EMBL" id="AKS41171.1"/>
    </source>
</evidence>
<organism evidence="2 3">
    <name type="scientific">Wenzhouxiangella marina</name>
    <dbReference type="NCBI Taxonomy" id="1579979"/>
    <lineage>
        <taxon>Bacteria</taxon>
        <taxon>Pseudomonadati</taxon>
        <taxon>Pseudomonadota</taxon>
        <taxon>Gammaproteobacteria</taxon>
        <taxon>Chromatiales</taxon>
        <taxon>Wenzhouxiangellaceae</taxon>
        <taxon>Wenzhouxiangella</taxon>
    </lineage>
</organism>
<sequence length="99" mass="11092">MRISCAHMFHTCLCRDRAMQATKRKESSRKAANLSLDSALLEEARALGINISRSAEAGIAEAVKQHKRARWLRENASALASSNEYVEANGLPLSRYRQF</sequence>
<name>A0A0K0XU59_9GAMM</name>
<protein>
    <submittedName>
        <fullName evidence="2">Post-segregation antitoxin CcdA</fullName>
    </submittedName>
</protein>
<evidence type="ECO:0000256" key="1">
    <source>
        <dbReference type="ARBA" id="ARBA00022649"/>
    </source>
</evidence>
<dbReference type="STRING" id="1579979.WM2015_790"/>
<keyword evidence="3" id="KW-1185">Reference proteome</keyword>
<proteinExistence type="predicted"/>
<dbReference type="PATRIC" id="fig|1579979.3.peg.806"/>
<reference evidence="2 3" key="1">
    <citation type="submission" date="2015-07" db="EMBL/GenBank/DDBJ databases">
        <authorList>
            <person name="Noorani M."/>
        </authorList>
    </citation>
    <scope>NUCLEOTIDE SEQUENCE [LARGE SCALE GENOMIC DNA]</scope>
    <source>
        <strain evidence="2 3">KCTC 42284</strain>
    </source>
</reference>
<dbReference type="InterPro" id="IPR009956">
    <property type="entry name" value="Post-segregation_anti-tox_CcdA"/>
</dbReference>
<dbReference type="EMBL" id="CP012154">
    <property type="protein sequence ID" value="AKS41171.1"/>
    <property type="molecule type" value="Genomic_DNA"/>
</dbReference>
<evidence type="ECO:0000313" key="3">
    <source>
        <dbReference type="Proteomes" id="UP000066624"/>
    </source>
</evidence>
<keyword evidence="1" id="KW-1277">Toxin-antitoxin system</keyword>
<gene>
    <name evidence="2" type="ORF">WM2015_790</name>
</gene>
<accession>A0A0K0XU59</accession>
<dbReference type="AlphaFoldDB" id="A0A0K0XU59"/>
<dbReference type="Pfam" id="PF07362">
    <property type="entry name" value="CcdA"/>
    <property type="match status" value="1"/>
</dbReference>
<dbReference type="Proteomes" id="UP000066624">
    <property type="component" value="Chromosome"/>
</dbReference>